<feature type="transmembrane region" description="Helical" evidence="14">
    <location>
        <begin position="647"/>
        <end position="666"/>
    </location>
</feature>
<evidence type="ECO:0000256" key="13">
    <source>
        <dbReference type="PIRSR" id="PIRSR605150-3"/>
    </source>
</evidence>
<feature type="transmembrane region" description="Helical" evidence="14">
    <location>
        <begin position="518"/>
        <end position="536"/>
    </location>
</feature>
<dbReference type="PANTHER" id="PTHR13301">
    <property type="entry name" value="X-BOX TRANSCRIPTION FACTOR-RELATED"/>
    <property type="match status" value="1"/>
</dbReference>
<feature type="transmembrane region" description="Helical" evidence="14">
    <location>
        <begin position="24"/>
        <end position="43"/>
    </location>
</feature>
<gene>
    <name evidence="15" type="ORF">AQUCO_09300061v1</name>
</gene>
<keyword evidence="3" id="KW-0808">Transferase</keyword>
<evidence type="ECO:0000256" key="2">
    <source>
        <dbReference type="ARBA" id="ARBA00022676"/>
    </source>
</evidence>
<feature type="transmembrane region" description="Helical" evidence="14">
    <location>
        <begin position="599"/>
        <end position="619"/>
    </location>
</feature>
<evidence type="ECO:0000256" key="4">
    <source>
        <dbReference type="ARBA" id="ARBA00022692"/>
    </source>
</evidence>
<dbReference type="FunFam" id="3.90.550.10:FF:000138">
    <property type="entry name" value="Cellulose synthase isolog"/>
    <property type="match status" value="1"/>
</dbReference>
<dbReference type="FunCoup" id="A0A2G5C5C7">
    <property type="interactions" value="27"/>
</dbReference>
<dbReference type="GO" id="GO:0000139">
    <property type="term" value="C:Golgi membrane"/>
    <property type="evidence" value="ECO:0007669"/>
    <property type="project" value="UniProtKB-SubCell"/>
</dbReference>
<evidence type="ECO:0000256" key="8">
    <source>
        <dbReference type="ARBA" id="ARBA00023316"/>
    </source>
</evidence>
<comment type="subcellular location">
    <subcellularLocation>
        <location evidence="1">Golgi apparatus membrane</location>
        <topology evidence="1">Multi-pass membrane protein</topology>
    </subcellularLocation>
</comment>
<dbReference type="GO" id="GO:0016760">
    <property type="term" value="F:cellulose synthase (UDP-forming) activity"/>
    <property type="evidence" value="ECO:0007669"/>
    <property type="project" value="InterPro"/>
</dbReference>
<evidence type="ECO:0000256" key="1">
    <source>
        <dbReference type="ARBA" id="ARBA00004653"/>
    </source>
</evidence>
<keyword evidence="4 14" id="KW-0812">Transmembrane</keyword>
<keyword evidence="5 14" id="KW-1133">Transmembrane helix</keyword>
<feature type="transmembrane region" description="Helical" evidence="14">
    <location>
        <begin position="556"/>
        <end position="578"/>
    </location>
</feature>
<feature type="binding site" evidence="12">
    <location>
        <position position="143"/>
    </location>
    <ligand>
        <name>UDP-alpha-D-glucose</name>
        <dbReference type="ChEBI" id="CHEBI:58885"/>
    </ligand>
</feature>
<evidence type="ECO:0000313" key="15">
    <source>
        <dbReference type="EMBL" id="PIA26485.1"/>
    </source>
</evidence>
<feature type="active site" evidence="11">
    <location>
        <position position="143"/>
    </location>
</feature>
<feature type="transmembrane region" description="Helical" evidence="14">
    <location>
        <begin position="55"/>
        <end position="73"/>
    </location>
</feature>
<feature type="binding site" evidence="12">
    <location>
        <position position="114"/>
    </location>
    <ligand>
        <name>UDP-alpha-D-glucose</name>
        <dbReference type="ChEBI" id="CHEBI:58885"/>
    </ligand>
</feature>
<evidence type="ECO:0000256" key="11">
    <source>
        <dbReference type="PIRSR" id="PIRSR605150-1"/>
    </source>
</evidence>
<dbReference type="InParanoid" id="A0A2G5C5C7"/>
<evidence type="ECO:0000256" key="12">
    <source>
        <dbReference type="PIRSR" id="PIRSR605150-2"/>
    </source>
</evidence>
<organism evidence="15 16">
    <name type="scientific">Aquilegia coerulea</name>
    <name type="common">Rocky mountain columbine</name>
    <dbReference type="NCBI Taxonomy" id="218851"/>
    <lineage>
        <taxon>Eukaryota</taxon>
        <taxon>Viridiplantae</taxon>
        <taxon>Streptophyta</taxon>
        <taxon>Embryophyta</taxon>
        <taxon>Tracheophyta</taxon>
        <taxon>Spermatophyta</taxon>
        <taxon>Magnoliopsida</taxon>
        <taxon>Ranunculales</taxon>
        <taxon>Ranunculaceae</taxon>
        <taxon>Thalictroideae</taxon>
        <taxon>Aquilegia</taxon>
    </lineage>
</organism>
<sequence>MGNGSEGEGALPLFETKEAKFKNAYRLFAISMFIGICMIWVYRITHIPLNLEEKWVWMLLFLSELWFGFYWVLTQSVRWNRVYRSTFKDRLSHRYEDKLPGVDIFVCTADPTIEPPMMAINTVLSVMAYNYPTEKLSVYLSDDGGSDLTFYALLEASEFSKYWLPFCKKFNIEPRSPAAYFSTESDLFVDVEGLSSIKQLYEEMENRIETAAKLGRIPEEIRTKHKGFSEWNSVSSQRDHQTILQVLIDGRNPNAVDIDGGALPTLVYLSREKRPSHHHKFKAGAMNALIRVSSKISNGKIILNVDCDMYSNNSESVRDACCFFMDEQKGHEIAFVQFPQSFDNLTKNDIYASSMSIIGEVEFSGIDGYGGPLYIGTGCFHRRETLSGGKYSENYKFEYKENFVNQVQESASELEKTAKILADCAFEEGTQWGKEMGLKYGCPVEDVITGLSIHCRGWKSVYFNPTRKGFLGIAPTTLGQTLVQHKRWSEGDFQIILSKYGPLSYGVGRIKLGLQMAYCIYCFWAPNCLPTLYYSVIPSLYLLKGISLFPRITSPWFLPFAYVIITEILSSLGEFLCFGSTLQCWWNEQRIWLFKRTTSYLFGFIDTLLNVFGFANSGFDITAKLTDEDVSKRYEKDIMEFGNSSPMFIILATLAMLNLVCLLWGLQRMIMNTKTSNFESLFLQVLLCGFLVVINLPIYNGLFFRKDNGRMPTSVTVKSIILAVLTCFLILY</sequence>
<feature type="active site" evidence="11">
    <location>
        <position position="446"/>
    </location>
</feature>
<dbReference type="InterPro" id="IPR005150">
    <property type="entry name" value="Cellulose_synth"/>
</dbReference>
<dbReference type="OrthoDB" id="72851at2759"/>
<accession>A0A2G5C5C7</accession>
<comment type="similarity">
    <text evidence="10">Belongs to the glycosyltransferase 2 family. Plant cellulose synthase-like E subfamily.</text>
</comment>
<reference evidence="15 16" key="1">
    <citation type="submission" date="2017-09" db="EMBL/GenBank/DDBJ databases">
        <title>WGS assembly of Aquilegia coerulea Goldsmith.</title>
        <authorList>
            <person name="Hodges S."/>
            <person name="Kramer E."/>
            <person name="Nordborg M."/>
            <person name="Tomkins J."/>
            <person name="Borevitz J."/>
            <person name="Derieg N."/>
            <person name="Yan J."/>
            <person name="Mihaltcheva S."/>
            <person name="Hayes R.D."/>
            <person name="Rokhsar D."/>
        </authorList>
    </citation>
    <scope>NUCLEOTIDE SEQUENCE [LARGE SCALE GENOMIC DNA]</scope>
    <source>
        <strain evidence="16">cv. Goldsmith</strain>
    </source>
</reference>
<feature type="binding site" evidence="13">
    <location>
        <position position="306"/>
    </location>
    <ligand>
        <name>Mn(2+)</name>
        <dbReference type="ChEBI" id="CHEBI:29035"/>
    </ligand>
</feature>
<evidence type="ECO:0000313" key="16">
    <source>
        <dbReference type="Proteomes" id="UP000230069"/>
    </source>
</evidence>
<dbReference type="Pfam" id="PF03552">
    <property type="entry name" value="Cellulose_synt"/>
    <property type="match status" value="2"/>
</dbReference>
<dbReference type="GO" id="GO:0030244">
    <property type="term" value="P:cellulose biosynthetic process"/>
    <property type="evidence" value="ECO:0007669"/>
    <property type="project" value="InterPro"/>
</dbReference>
<evidence type="ECO:0000256" key="14">
    <source>
        <dbReference type="SAM" id="Phobius"/>
    </source>
</evidence>
<feature type="binding site" evidence="13">
    <location>
        <position position="282"/>
    </location>
    <ligand>
        <name>Mn(2+)</name>
        <dbReference type="ChEBI" id="CHEBI:29035"/>
    </ligand>
</feature>
<dbReference type="SUPFAM" id="SSF53448">
    <property type="entry name" value="Nucleotide-diphospho-sugar transferases"/>
    <property type="match status" value="1"/>
</dbReference>
<keyword evidence="6" id="KW-0333">Golgi apparatus</keyword>
<feature type="transmembrane region" description="Helical" evidence="14">
    <location>
        <begin position="711"/>
        <end position="731"/>
    </location>
</feature>
<dbReference type="InterPro" id="IPR029044">
    <property type="entry name" value="Nucleotide-diphossugar_trans"/>
</dbReference>
<evidence type="ECO:0008006" key="17">
    <source>
        <dbReference type="Google" id="ProtNLM"/>
    </source>
</evidence>
<evidence type="ECO:0000256" key="9">
    <source>
        <dbReference type="ARBA" id="ARBA00037405"/>
    </source>
</evidence>
<dbReference type="EMBL" id="KZ305110">
    <property type="protein sequence ID" value="PIA26485.1"/>
    <property type="molecule type" value="Genomic_DNA"/>
</dbReference>
<feature type="transmembrane region" description="Helical" evidence="14">
    <location>
        <begin position="678"/>
        <end position="699"/>
    </location>
</feature>
<evidence type="ECO:0000256" key="10">
    <source>
        <dbReference type="ARBA" id="ARBA00060766"/>
    </source>
</evidence>
<evidence type="ECO:0000256" key="5">
    <source>
        <dbReference type="ARBA" id="ARBA00022989"/>
    </source>
</evidence>
<evidence type="ECO:0000256" key="6">
    <source>
        <dbReference type="ARBA" id="ARBA00023034"/>
    </source>
</evidence>
<keyword evidence="2" id="KW-0328">Glycosyltransferase</keyword>
<keyword evidence="16" id="KW-1185">Reference proteome</keyword>
<dbReference type="STRING" id="218851.A0A2G5C5C7"/>
<dbReference type="FunFam" id="3.90.550.10:FF:000112">
    <property type="entry name" value="Cellulose synthase-like protein E1"/>
    <property type="match status" value="1"/>
</dbReference>
<dbReference type="Gene3D" id="3.90.550.10">
    <property type="entry name" value="Spore Coat Polysaccharide Biosynthesis Protein SpsA, Chain A"/>
    <property type="match status" value="2"/>
</dbReference>
<keyword evidence="8" id="KW-0961">Cell wall biogenesis/degradation</keyword>
<name>A0A2G5C5C7_AQUCA</name>
<proteinExistence type="inferred from homology"/>
<evidence type="ECO:0000256" key="3">
    <source>
        <dbReference type="ARBA" id="ARBA00022679"/>
    </source>
</evidence>
<evidence type="ECO:0000256" key="7">
    <source>
        <dbReference type="ARBA" id="ARBA00023136"/>
    </source>
</evidence>
<protein>
    <recommendedName>
        <fullName evidence="17">Cellulose synthase-like protein E1</fullName>
    </recommendedName>
</protein>
<dbReference type="GO" id="GO:0071555">
    <property type="term" value="P:cell wall organization"/>
    <property type="evidence" value="ECO:0007669"/>
    <property type="project" value="UniProtKB-KW"/>
</dbReference>
<comment type="function">
    <text evidence="9">Thought to be a Golgi-localized beta-glycan synthase that polymerize the backbones of noncellulosic polysaccharides (hemicelluloses) of plant cell wall.</text>
</comment>
<dbReference type="Proteomes" id="UP000230069">
    <property type="component" value="Unassembled WGS sequence"/>
</dbReference>
<dbReference type="AlphaFoldDB" id="A0A2G5C5C7"/>
<keyword evidence="7 14" id="KW-0472">Membrane</keyword>